<sequence length="232" mass="26080">MKRELTGKRYGKLTVLNKTDKRKNGCIIWHCRCDCGNEIELSSRKLKNGVTNSCRCDCGKEVLLARNVLTSGNTTSCGCGVHKEPEDLTGKRFGKLTVISYQGKVNGHRTWNCRCDCGKTTVVRESNLKNGLSKSCGCEHSPKKILHFVDGTCLEHLQTSHISKANTSGARGVYFNKQRKKWIAQIMFRGKCHYLGGFDDFDEAVEARKQGEEMFLDVLRAHQGENQSPMEE</sequence>
<comment type="caution">
    <text evidence="1">The sequence shown here is derived from an EMBL/GenBank/DDBJ whole genome shotgun (WGS) entry which is preliminary data.</text>
</comment>
<evidence type="ECO:0000313" key="2">
    <source>
        <dbReference type="Proteomes" id="UP000783588"/>
    </source>
</evidence>
<name>A0ABS6EP56_9FIRM</name>
<dbReference type="RefSeq" id="WP_216468882.1">
    <property type="nucleotide sequence ID" value="NZ_JAHLQI010000001.1"/>
</dbReference>
<evidence type="ECO:0000313" key="1">
    <source>
        <dbReference type="EMBL" id="MBU5489275.1"/>
    </source>
</evidence>
<protein>
    <recommendedName>
        <fullName evidence="3">AP2 domain-containing protein</fullName>
    </recommendedName>
</protein>
<reference evidence="1 2" key="1">
    <citation type="submission" date="2021-06" db="EMBL/GenBank/DDBJ databases">
        <authorList>
            <person name="Sun Q."/>
            <person name="Li D."/>
        </authorList>
    </citation>
    <scope>NUCLEOTIDE SEQUENCE [LARGE SCALE GENOMIC DNA]</scope>
    <source>
        <strain evidence="1 2">MSJd-7</strain>
    </source>
</reference>
<accession>A0ABS6EP56</accession>
<evidence type="ECO:0008006" key="3">
    <source>
        <dbReference type="Google" id="ProtNLM"/>
    </source>
</evidence>
<gene>
    <name evidence="1" type="ORF">KQI75_01300</name>
</gene>
<organism evidence="1 2">
    <name type="scientific">Butyricicoccus intestinisimiae</name>
    <dbReference type="NCBI Taxonomy" id="2841509"/>
    <lineage>
        <taxon>Bacteria</taxon>
        <taxon>Bacillati</taxon>
        <taxon>Bacillota</taxon>
        <taxon>Clostridia</taxon>
        <taxon>Eubacteriales</taxon>
        <taxon>Butyricicoccaceae</taxon>
        <taxon>Butyricicoccus</taxon>
    </lineage>
</organism>
<dbReference type="EMBL" id="JAHLQI010000001">
    <property type="protein sequence ID" value="MBU5489275.1"/>
    <property type="molecule type" value="Genomic_DNA"/>
</dbReference>
<proteinExistence type="predicted"/>
<keyword evidence="2" id="KW-1185">Reference proteome</keyword>
<dbReference type="Proteomes" id="UP000783588">
    <property type="component" value="Unassembled WGS sequence"/>
</dbReference>